<protein>
    <submittedName>
        <fullName evidence="1">Uncharacterized protein</fullName>
    </submittedName>
</protein>
<organism evidence="1 2">
    <name type="scientific">Stentor coeruleus</name>
    <dbReference type="NCBI Taxonomy" id="5963"/>
    <lineage>
        <taxon>Eukaryota</taxon>
        <taxon>Sar</taxon>
        <taxon>Alveolata</taxon>
        <taxon>Ciliophora</taxon>
        <taxon>Postciliodesmatophora</taxon>
        <taxon>Heterotrichea</taxon>
        <taxon>Heterotrichida</taxon>
        <taxon>Stentoridae</taxon>
        <taxon>Stentor</taxon>
    </lineage>
</organism>
<accession>A0A1R2BDA9</accession>
<dbReference type="Proteomes" id="UP000187209">
    <property type="component" value="Unassembled WGS sequence"/>
</dbReference>
<dbReference type="AlphaFoldDB" id="A0A1R2BDA9"/>
<name>A0A1R2BDA9_9CILI</name>
<gene>
    <name evidence="1" type="ORF">SteCoe_26236</name>
</gene>
<keyword evidence="2" id="KW-1185">Reference proteome</keyword>
<evidence type="ECO:0000313" key="1">
    <source>
        <dbReference type="EMBL" id="OMJ74758.1"/>
    </source>
</evidence>
<dbReference type="EMBL" id="MPUH01000730">
    <property type="protein sequence ID" value="OMJ74758.1"/>
    <property type="molecule type" value="Genomic_DNA"/>
</dbReference>
<proteinExistence type="predicted"/>
<evidence type="ECO:0000313" key="2">
    <source>
        <dbReference type="Proteomes" id="UP000187209"/>
    </source>
</evidence>
<reference evidence="1 2" key="1">
    <citation type="submission" date="2016-11" db="EMBL/GenBank/DDBJ databases">
        <title>The macronuclear genome of Stentor coeruleus: a giant cell with tiny introns.</title>
        <authorList>
            <person name="Slabodnick M."/>
            <person name="Ruby J.G."/>
            <person name="Reiff S.B."/>
            <person name="Swart E.C."/>
            <person name="Gosai S."/>
            <person name="Prabakaran S."/>
            <person name="Witkowska E."/>
            <person name="Larue G.E."/>
            <person name="Fisher S."/>
            <person name="Freeman R.M."/>
            <person name="Gunawardena J."/>
            <person name="Chu W."/>
            <person name="Stover N.A."/>
            <person name="Gregory B.D."/>
            <person name="Nowacki M."/>
            <person name="Derisi J."/>
            <person name="Roy S.W."/>
            <person name="Marshall W.F."/>
            <person name="Sood P."/>
        </authorList>
    </citation>
    <scope>NUCLEOTIDE SEQUENCE [LARGE SCALE GENOMIC DNA]</scope>
    <source>
        <strain evidence="1">WM001</strain>
    </source>
</reference>
<comment type="caution">
    <text evidence="1">The sequence shown here is derived from an EMBL/GenBank/DDBJ whole genome shotgun (WGS) entry which is preliminary data.</text>
</comment>
<sequence length="217" mass="25581">MSYLKRAFSLLNLLKNQYLLKQKYLFLIKNFNNIQFMEYNKKSYLKNKIKIFPSVQPELHEAMTKKILAPRVKNPLHTINKLHVVSLPKLSRLSSSLYNESKSFNNFLQSPSIFSASHSLIDPKIKDKRYMMGELEKIVNQCNDNSFKNTVITEQLNRTGNEISEIVQKIAKMNEYQHVPKKRFHNNVGKKEAPMNRNSIRELIRNMKRMYIKICAI</sequence>